<gene>
    <name evidence="2" type="primary">PRR19</name>
</gene>
<dbReference type="PANTHER" id="PTHR37346">
    <property type="entry name" value="PROLINE-RICH PROTEIN 19"/>
    <property type="match status" value="1"/>
</dbReference>
<proteinExistence type="predicted"/>
<organism evidence="2 3">
    <name type="scientific">Ornithorhynchus anatinus</name>
    <name type="common">Duckbill platypus</name>
    <dbReference type="NCBI Taxonomy" id="9258"/>
    <lineage>
        <taxon>Eukaryota</taxon>
        <taxon>Metazoa</taxon>
        <taxon>Chordata</taxon>
        <taxon>Craniata</taxon>
        <taxon>Vertebrata</taxon>
        <taxon>Euteleostomi</taxon>
        <taxon>Mammalia</taxon>
        <taxon>Monotremata</taxon>
        <taxon>Ornithorhynchidae</taxon>
        <taxon>Ornithorhynchus</taxon>
    </lineage>
</organism>
<evidence type="ECO:0000313" key="3">
    <source>
        <dbReference type="Proteomes" id="UP000002279"/>
    </source>
</evidence>
<reference evidence="2" key="3">
    <citation type="submission" date="2025-09" db="UniProtKB">
        <authorList>
            <consortium name="Ensembl"/>
        </authorList>
    </citation>
    <scope>IDENTIFICATION</scope>
    <source>
        <strain evidence="2">Glennie</strain>
    </source>
</reference>
<evidence type="ECO:0000256" key="1">
    <source>
        <dbReference type="SAM" id="MobiDB-lite"/>
    </source>
</evidence>
<feature type="compositionally biased region" description="Pro residues" evidence="1">
    <location>
        <begin position="288"/>
        <end position="306"/>
    </location>
</feature>
<dbReference type="AlphaFoldDB" id="A0A6I8MXG4"/>
<sequence length="355" mass="38315">MKPQAPGPPCQRQPEATDRIRRRRSKRERDRRRFGGCAGGVGRVTFPGSQRPAPPLAGPSLERPAAPLGVVITRQRLSRDHRGLFNREVKSVSVERLLGSGEGGGRTCQGLQGRRTKADVAPGGSGPGPSSPLRPPHVGELLGELRGQLPLPEAFPGRDLVQEARGVIMGALLAQHGRLPDLAQVLRGSQEQAAGRTRNCTSFSTFPHRGWGRDSGVRGGCLRNVALSHAFSTSFPQMDGSLELPPSPQPPSPFFSSAQPERCGPWWGEAAAPAPTAFDMLKSIWLQPSPPPPPDPPPRDPPPLEPPWQWGPRAPIPLSCFPPSAALDWSPGPLAPRLLGRTSPEPWTFPRMKLY</sequence>
<dbReference type="OMA" id="RRMTPSW"/>
<protein>
    <submittedName>
        <fullName evidence="2">Uncharacterized protein</fullName>
    </submittedName>
</protein>
<feature type="region of interest" description="Disordered" evidence="1">
    <location>
        <begin position="99"/>
        <end position="138"/>
    </location>
</feature>
<feature type="region of interest" description="Disordered" evidence="1">
    <location>
        <begin position="1"/>
        <end position="63"/>
    </location>
</feature>
<reference evidence="2" key="2">
    <citation type="submission" date="2025-08" db="UniProtKB">
        <authorList>
            <consortium name="Ensembl"/>
        </authorList>
    </citation>
    <scope>IDENTIFICATION</scope>
    <source>
        <strain evidence="2">Glennie</strain>
    </source>
</reference>
<feature type="region of interest" description="Disordered" evidence="1">
    <location>
        <begin position="284"/>
        <end position="311"/>
    </location>
</feature>
<dbReference type="PANTHER" id="PTHR37346:SF1">
    <property type="entry name" value="PROLINE-RICH PROTEIN 19"/>
    <property type="match status" value="1"/>
</dbReference>
<dbReference type="Pfam" id="PF15455">
    <property type="entry name" value="Pro-rich_19"/>
    <property type="match status" value="1"/>
</dbReference>
<dbReference type="InParanoid" id="A0A6I8MXG4"/>
<dbReference type="InterPro" id="IPR029355">
    <property type="entry name" value="Pro-rich_19"/>
</dbReference>
<dbReference type="FunCoup" id="A0A6I8MXG4">
    <property type="interactions" value="267"/>
</dbReference>
<dbReference type="Bgee" id="ENSOANG00000037208">
    <property type="expression patterns" value="Expressed in testis and 2 other cell types or tissues"/>
</dbReference>
<feature type="compositionally biased region" description="Pro residues" evidence="1">
    <location>
        <begin position="1"/>
        <end position="11"/>
    </location>
</feature>
<accession>A0A6I8MXG4</accession>
<dbReference type="Ensembl" id="ENSOANT00000073585.1">
    <property type="protein sequence ID" value="ENSOANP00000033423.1"/>
    <property type="gene ID" value="ENSOANG00000037208.1"/>
</dbReference>
<name>A0A6I8MXG4_ORNAN</name>
<reference evidence="2 3" key="1">
    <citation type="journal article" date="2008" name="Nature">
        <title>Genome analysis of the platypus reveals unique signatures of evolution.</title>
        <authorList>
            <person name="Warren W.C."/>
            <person name="Hillier L.W."/>
            <person name="Marshall Graves J.A."/>
            <person name="Birney E."/>
            <person name="Ponting C.P."/>
            <person name="Grutzner F."/>
            <person name="Belov K."/>
            <person name="Miller W."/>
            <person name="Clarke L."/>
            <person name="Chinwalla A.T."/>
            <person name="Yang S.P."/>
            <person name="Heger A."/>
            <person name="Locke D.P."/>
            <person name="Miethke P."/>
            <person name="Waters P.D."/>
            <person name="Veyrunes F."/>
            <person name="Fulton L."/>
            <person name="Fulton B."/>
            <person name="Graves T."/>
            <person name="Wallis J."/>
            <person name="Puente X.S."/>
            <person name="Lopez-Otin C."/>
            <person name="Ordonez G.R."/>
            <person name="Eichler E.E."/>
            <person name="Chen L."/>
            <person name="Cheng Z."/>
            <person name="Deakin J.E."/>
            <person name="Alsop A."/>
            <person name="Thompson K."/>
            <person name="Kirby P."/>
            <person name="Papenfuss A.T."/>
            <person name="Wakefield M.J."/>
            <person name="Olender T."/>
            <person name="Lancet D."/>
            <person name="Huttley G.A."/>
            <person name="Smit A.F."/>
            <person name="Pask A."/>
            <person name="Temple-Smith P."/>
            <person name="Batzer M.A."/>
            <person name="Walker J.A."/>
            <person name="Konkel M.K."/>
            <person name="Harris R.S."/>
            <person name="Whittington C.M."/>
            <person name="Wong E.S."/>
            <person name="Gemmell N.J."/>
            <person name="Buschiazzo E."/>
            <person name="Vargas Jentzsch I.M."/>
            <person name="Merkel A."/>
            <person name="Schmitz J."/>
            <person name="Zemann A."/>
            <person name="Churakov G."/>
            <person name="Kriegs J.O."/>
            <person name="Brosius J."/>
            <person name="Murchison E.P."/>
            <person name="Sachidanandam R."/>
            <person name="Smith C."/>
            <person name="Hannon G.J."/>
            <person name="Tsend-Ayush E."/>
            <person name="McMillan D."/>
            <person name="Attenborough R."/>
            <person name="Rens W."/>
            <person name="Ferguson-Smith M."/>
            <person name="Lefevre C.M."/>
            <person name="Sharp J.A."/>
            <person name="Nicholas K.R."/>
            <person name="Ray D.A."/>
            <person name="Kube M."/>
            <person name="Reinhardt R."/>
            <person name="Pringle T.H."/>
            <person name="Taylor J."/>
            <person name="Jones R.C."/>
            <person name="Nixon B."/>
            <person name="Dacheux J.L."/>
            <person name="Niwa H."/>
            <person name="Sekita Y."/>
            <person name="Huang X."/>
            <person name="Stark A."/>
            <person name="Kheradpour P."/>
            <person name="Kellis M."/>
            <person name="Flicek P."/>
            <person name="Chen Y."/>
            <person name="Webber C."/>
            <person name="Hardison R."/>
            <person name="Nelson J."/>
            <person name="Hallsworth-Pepin K."/>
            <person name="Delehaunty K."/>
            <person name="Markovic C."/>
            <person name="Minx P."/>
            <person name="Feng Y."/>
            <person name="Kremitzki C."/>
            <person name="Mitreva M."/>
            <person name="Glasscock J."/>
            <person name="Wylie T."/>
            <person name="Wohldmann P."/>
            <person name="Thiru P."/>
            <person name="Nhan M.N."/>
            <person name="Pohl C.S."/>
            <person name="Smith S.M."/>
            <person name="Hou S."/>
            <person name="Nefedov M."/>
            <person name="de Jong P.J."/>
            <person name="Renfree M.B."/>
            <person name="Mardis E.R."/>
            <person name="Wilson R.K."/>
        </authorList>
    </citation>
    <scope>NUCLEOTIDE SEQUENCE [LARGE SCALE GENOMIC DNA]</scope>
    <source>
        <strain evidence="2 3">Glennie</strain>
    </source>
</reference>
<dbReference type="Proteomes" id="UP000002279">
    <property type="component" value="Chromosome 5"/>
</dbReference>
<feature type="region of interest" description="Disordered" evidence="1">
    <location>
        <begin position="238"/>
        <end position="259"/>
    </location>
</feature>
<evidence type="ECO:0000313" key="2">
    <source>
        <dbReference type="Ensembl" id="ENSOANP00000033423.1"/>
    </source>
</evidence>
<dbReference type="GeneTree" id="ENSGT00390000010703"/>
<keyword evidence="3" id="KW-1185">Reference proteome</keyword>